<dbReference type="Proteomes" id="UP001221328">
    <property type="component" value="Unassembled WGS sequence"/>
</dbReference>
<reference evidence="1 2" key="1">
    <citation type="journal article" date="2015" name="Int. J. Syst. Evol. Microbiol.">
        <title>Streptomyces gilvifuscus sp. nov., an actinomycete that produces antibacterial compounds isolated from soil.</title>
        <authorList>
            <person name="Nguyen T.M."/>
            <person name="Kim J."/>
        </authorList>
    </citation>
    <scope>NUCLEOTIDE SEQUENCE [LARGE SCALE GENOMIC DNA]</scope>
    <source>
        <strain evidence="1 2">T113</strain>
    </source>
</reference>
<comment type="caution">
    <text evidence="1">The sequence shown here is derived from an EMBL/GenBank/DDBJ whole genome shotgun (WGS) entry which is preliminary data.</text>
</comment>
<gene>
    <name evidence="1" type="ORF">PO587_27260</name>
</gene>
<dbReference type="RefSeq" id="WP_159766062.1">
    <property type="nucleotide sequence ID" value="NZ_JAQOSK010000011.1"/>
</dbReference>
<evidence type="ECO:0000313" key="2">
    <source>
        <dbReference type="Proteomes" id="UP001221328"/>
    </source>
</evidence>
<sequence length="72" mass="8395">MAVVLLIALAVLLPTVCFGTALLIERAEERKKEHRQRVRLVNEAIQLDIAARSRKHTTMRQMRDVARDYRRP</sequence>
<proteinExistence type="predicted"/>
<keyword evidence="2" id="KW-1185">Reference proteome</keyword>
<protein>
    <submittedName>
        <fullName evidence="1">Uncharacterized protein</fullName>
    </submittedName>
</protein>
<organism evidence="1 2">
    <name type="scientific">Streptomyces gilvifuscus</name>
    <dbReference type="NCBI Taxonomy" id="1550617"/>
    <lineage>
        <taxon>Bacteria</taxon>
        <taxon>Bacillati</taxon>
        <taxon>Actinomycetota</taxon>
        <taxon>Actinomycetes</taxon>
        <taxon>Kitasatosporales</taxon>
        <taxon>Streptomycetaceae</taxon>
        <taxon>Streptomyces</taxon>
    </lineage>
</organism>
<name>A0ABT5G0A0_9ACTN</name>
<dbReference type="EMBL" id="JAQOSK010000011">
    <property type="protein sequence ID" value="MDC2958150.1"/>
    <property type="molecule type" value="Genomic_DNA"/>
</dbReference>
<accession>A0ABT5G0A0</accession>
<evidence type="ECO:0000313" key="1">
    <source>
        <dbReference type="EMBL" id="MDC2958150.1"/>
    </source>
</evidence>